<protein>
    <submittedName>
        <fullName evidence="1">Uncharacterized protein</fullName>
    </submittedName>
</protein>
<evidence type="ECO:0000313" key="1">
    <source>
        <dbReference type="EMBL" id="CDR98081.1"/>
    </source>
</evidence>
<reference evidence="2" key="1">
    <citation type="journal article" date="2014" name="Nucleic Acids Res.">
        <title>The evolutionary dynamics of variant antigen genes in Babesia reveal a history of genomic innovation underlying host-parasite interaction.</title>
        <authorList>
            <person name="Jackson A.P."/>
            <person name="Otto T.D."/>
            <person name="Darby A."/>
            <person name="Ramaprasad A."/>
            <person name="Xia D."/>
            <person name="Echaide I.E."/>
            <person name="Farber M."/>
            <person name="Gahlot S."/>
            <person name="Gamble J."/>
            <person name="Gupta D."/>
            <person name="Gupta Y."/>
            <person name="Jackson L."/>
            <person name="Malandrin L."/>
            <person name="Malas T.B."/>
            <person name="Moussa E."/>
            <person name="Nair M."/>
            <person name="Reid A.J."/>
            <person name="Sanders M."/>
            <person name="Sharma J."/>
            <person name="Tracey A."/>
            <person name="Quail M.A."/>
            <person name="Weir W."/>
            <person name="Wastling J.M."/>
            <person name="Hall N."/>
            <person name="Willadsen P."/>
            <person name="Lingelbach K."/>
            <person name="Shiels B."/>
            <person name="Tait A."/>
            <person name="Berriman M."/>
            <person name="Allred D.R."/>
            <person name="Pain A."/>
        </authorList>
    </citation>
    <scope>NUCLEOTIDE SEQUENCE [LARGE SCALE GENOMIC DNA]</scope>
    <source>
        <strain evidence="2">Bond</strain>
    </source>
</reference>
<dbReference type="AlphaFoldDB" id="A0A061DBJ2"/>
<dbReference type="GeneID" id="24566622"/>
<name>A0A061DBJ2_BABBI</name>
<dbReference type="EMBL" id="LK391711">
    <property type="protein sequence ID" value="CDR98081.1"/>
    <property type="molecule type" value="Genomic_DNA"/>
</dbReference>
<dbReference type="KEGG" id="bbig:BBBOND_0405660"/>
<gene>
    <name evidence="1" type="ORF">BBBOND_0405660</name>
</gene>
<evidence type="ECO:0000313" key="2">
    <source>
        <dbReference type="Proteomes" id="UP000033188"/>
    </source>
</evidence>
<keyword evidence="2" id="KW-1185">Reference proteome</keyword>
<dbReference type="VEuPathDB" id="PiroplasmaDB:BBBOND_0405660"/>
<dbReference type="RefSeq" id="XP_012770267.1">
    <property type="nucleotide sequence ID" value="XM_012914813.1"/>
</dbReference>
<organism evidence="1 2">
    <name type="scientific">Babesia bigemina</name>
    <dbReference type="NCBI Taxonomy" id="5866"/>
    <lineage>
        <taxon>Eukaryota</taxon>
        <taxon>Sar</taxon>
        <taxon>Alveolata</taxon>
        <taxon>Apicomplexa</taxon>
        <taxon>Aconoidasida</taxon>
        <taxon>Piroplasmida</taxon>
        <taxon>Babesiidae</taxon>
        <taxon>Babesia</taxon>
    </lineage>
</organism>
<accession>A0A061DBJ2</accession>
<dbReference type="Proteomes" id="UP000033188">
    <property type="component" value="Chromosome 5"/>
</dbReference>
<sequence length="84" mass="9569">MIQRVIKYGVCNCSFDPLAENQIGIKIDYSPLTISSKQLADNIRWTTRELAKICDPITASCRCLPDMQRTSTNIKLREPLRALK</sequence>
<proteinExistence type="predicted"/>